<dbReference type="Proteomes" id="UP000051783">
    <property type="component" value="Unassembled WGS sequence"/>
</dbReference>
<evidence type="ECO:0000313" key="2">
    <source>
        <dbReference type="EMBL" id="KRO08732.1"/>
    </source>
</evidence>
<evidence type="ECO:0000256" key="1">
    <source>
        <dbReference type="SAM" id="MobiDB-lite"/>
    </source>
</evidence>
<reference evidence="2 3" key="1">
    <citation type="journal article" date="2015" name="Genome Announc.">
        <title>Expanding the biotechnology potential of lactobacilli through comparative genomics of 213 strains and associated genera.</title>
        <authorList>
            <person name="Sun Z."/>
            <person name="Harris H.M."/>
            <person name="McCann A."/>
            <person name="Guo C."/>
            <person name="Argimon S."/>
            <person name="Zhang W."/>
            <person name="Yang X."/>
            <person name="Jeffery I.B."/>
            <person name="Cooney J.C."/>
            <person name="Kagawa T.F."/>
            <person name="Liu W."/>
            <person name="Song Y."/>
            <person name="Salvetti E."/>
            <person name="Wrobel A."/>
            <person name="Rasinkangas P."/>
            <person name="Parkhill J."/>
            <person name="Rea M.C."/>
            <person name="O'Sullivan O."/>
            <person name="Ritari J."/>
            <person name="Douillard F.P."/>
            <person name="Paul Ross R."/>
            <person name="Yang R."/>
            <person name="Briner A.E."/>
            <person name="Felis G.E."/>
            <person name="de Vos W.M."/>
            <person name="Barrangou R."/>
            <person name="Klaenhammer T.R."/>
            <person name="Caufield P.W."/>
            <person name="Cui Y."/>
            <person name="Zhang H."/>
            <person name="O'Toole P.W."/>
        </authorList>
    </citation>
    <scope>NUCLEOTIDE SEQUENCE [LARGE SCALE GENOMIC DNA]</scope>
    <source>
        <strain evidence="2 3">LMG 26013</strain>
    </source>
</reference>
<evidence type="ECO:0000313" key="3">
    <source>
        <dbReference type="Proteomes" id="UP000051783"/>
    </source>
</evidence>
<dbReference type="PATRIC" id="fig|942150.3.peg.844"/>
<dbReference type="EMBL" id="JQCL01000080">
    <property type="protein sequence ID" value="KRO08732.1"/>
    <property type="molecule type" value="Genomic_DNA"/>
</dbReference>
<protein>
    <submittedName>
        <fullName evidence="2">Uncharacterized protein</fullName>
    </submittedName>
</protein>
<feature type="region of interest" description="Disordered" evidence="1">
    <location>
        <begin position="45"/>
        <end position="79"/>
    </location>
</feature>
<name>A0A0R2M8F8_9LACO</name>
<comment type="caution">
    <text evidence="2">The sequence shown here is derived from an EMBL/GenBank/DDBJ whole genome shotgun (WGS) entry which is preliminary data.</text>
</comment>
<organism evidence="2 3">
    <name type="scientific">Lactiplantibacillus xiangfangensis</name>
    <dbReference type="NCBI Taxonomy" id="942150"/>
    <lineage>
        <taxon>Bacteria</taxon>
        <taxon>Bacillati</taxon>
        <taxon>Bacillota</taxon>
        <taxon>Bacilli</taxon>
        <taxon>Lactobacillales</taxon>
        <taxon>Lactobacillaceae</taxon>
        <taxon>Lactiplantibacillus</taxon>
    </lineage>
</organism>
<keyword evidence="3" id="KW-1185">Reference proteome</keyword>
<feature type="compositionally biased region" description="Low complexity" evidence="1">
    <location>
        <begin position="45"/>
        <end position="55"/>
    </location>
</feature>
<dbReference type="AlphaFoldDB" id="A0A0R2M8F8"/>
<accession>A0A0R2M8F8</accession>
<sequence>MMENIEHNITTNYFGGIIMKKTIVLGIAVLASLSLAACESSSAAEAETPSQSTEAHTSNDNQKVASKKESKTSDNTHPLDYLSSEKLASYNKGLADSLIEDQKFAKGGNKNYSWSTYIDSVSYSSRGLIANVNPNFVNLNNTDKTKIGKSLQGLAGAQIVMMNIELAPDAPSVYTNIHYNGRRIGHSKILNPSSFKWSK</sequence>
<proteinExistence type="predicted"/>
<gene>
    <name evidence="2" type="ORF">IV64_GL000827</name>
</gene>